<dbReference type="PROSITE" id="PS00666">
    <property type="entry name" value="DHDPS_2"/>
    <property type="match status" value="1"/>
</dbReference>
<evidence type="ECO:0000256" key="3">
    <source>
        <dbReference type="ARBA" id="ARBA00007592"/>
    </source>
</evidence>
<comment type="catalytic activity">
    <reaction evidence="11">
        <text>L-aspartate 4-semialdehyde + pyruvate = (2S,4S)-4-hydroxy-2,3,4,5-tetrahydrodipicolinate + H2O + H(+)</text>
        <dbReference type="Rhea" id="RHEA:34171"/>
        <dbReference type="ChEBI" id="CHEBI:15361"/>
        <dbReference type="ChEBI" id="CHEBI:15377"/>
        <dbReference type="ChEBI" id="CHEBI:15378"/>
        <dbReference type="ChEBI" id="CHEBI:67139"/>
        <dbReference type="ChEBI" id="CHEBI:537519"/>
        <dbReference type="EC" id="4.3.3.7"/>
    </reaction>
</comment>
<feature type="binding site" evidence="15">
    <location>
        <position position="62"/>
    </location>
    <ligand>
        <name>pyruvate</name>
        <dbReference type="ChEBI" id="CHEBI:15361"/>
    </ligand>
</feature>
<dbReference type="Proteomes" id="UP000321917">
    <property type="component" value="Unassembled WGS sequence"/>
</dbReference>
<dbReference type="GO" id="GO:0019877">
    <property type="term" value="P:diaminopimelate biosynthetic process"/>
    <property type="evidence" value="ECO:0007669"/>
    <property type="project" value="UniProtKB-KW"/>
</dbReference>
<name>A0A5C6QJM8_9GAMM</name>
<dbReference type="SUPFAM" id="SSF51569">
    <property type="entry name" value="Aldolase"/>
    <property type="match status" value="1"/>
</dbReference>
<evidence type="ECO:0000256" key="12">
    <source>
        <dbReference type="NCBIfam" id="TIGR00674"/>
    </source>
</evidence>
<keyword evidence="10" id="KW-0704">Schiff base</keyword>
<evidence type="ECO:0000256" key="9">
    <source>
        <dbReference type="ARBA" id="ARBA00023239"/>
    </source>
</evidence>
<comment type="similarity">
    <text evidence="3 13">Belongs to the DapA family.</text>
</comment>
<evidence type="ECO:0000313" key="16">
    <source>
        <dbReference type="EMBL" id="TWX59669.1"/>
    </source>
</evidence>
<dbReference type="RefSeq" id="WP_146796901.1">
    <property type="nucleotide sequence ID" value="NZ_VOLP01000002.1"/>
</dbReference>
<dbReference type="GO" id="GO:0009089">
    <property type="term" value="P:lysine biosynthetic process via diaminopimelate"/>
    <property type="evidence" value="ECO:0007669"/>
    <property type="project" value="UniProtKB-UniRule"/>
</dbReference>
<proteinExistence type="inferred from homology"/>
<dbReference type="PRINTS" id="PR00146">
    <property type="entry name" value="DHPICSNTHASE"/>
</dbReference>
<dbReference type="InterPro" id="IPR020625">
    <property type="entry name" value="Schiff_base-form_aldolases_AS"/>
</dbReference>
<comment type="pathway">
    <text evidence="2">Amino-acid biosynthesis; L-lysine biosynthesis via DAP pathway; (S)-tetrahydrodipicolinate from L-aspartate: step 3/4.</text>
</comment>
<dbReference type="UniPathway" id="UPA00034">
    <property type="reaction ID" value="UER00017"/>
</dbReference>
<sequence length="310" mass="33497">MNQIKPSKKISSTATATLHNTILWTALITPLLDDGAIDFPSLKQLAISQSDAGNGIVLLGSTGEGLALTSQEQVKIVDFVCQLSLSAPLMVAVGGCQLTEQVNWITACNKLPISAYLLGSPIYAKPGAVGQTQWFSALLDAANFPCMLYNVPSRSGVSIAIETLQAVQNHQHCWALKEASGDLNQVLAYRQYCPDIALYSGEDAMMPYLAQAGVKGLVSVCSNAWPAATHQYVELSLAGETQGLFPLWQNAVDELFQVASPIPVKILMHQNKMITTPFLRAPLTHLELSDCNSLLASDKQINQWLENQAK</sequence>
<dbReference type="PIRSF" id="PIRSF001365">
    <property type="entry name" value="DHDPS"/>
    <property type="match status" value="1"/>
</dbReference>
<dbReference type="PANTHER" id="PTHR12128">
    <property type="entry name" value="DIHYDRODIPICOLINATE SYNTHASE"/>
    <property type="match status" value="1"/>
</dbReference>
<dbReference type="Pfam" id="PF00701">
    <property type="entry name" value="DHDPS"/>
    <property type="match status" value="1"/>
</dbReference>
<dbReference type="EMBL" id="VOLR01000011">
    <property type="protein sequence ID" value="TWX59669.1"/>
    <property type="molecule type" value="Genomic_DNA"/>
</dbReference>
<dbReference type="EMBL" id="VOLQ01000007">
    <property type="protein sequence ID" value="TWX69396.1"/>
    <property type="molecule type" value="Genomic_DNA"/>
</dbReference>
<evidence type="ECO:0000256" key="13">
    <source>
        <dbReference type="PIRNR" id="PIRNR001365"/>
    </source>
</evidence>
<dbReference type="GO" id="GO:0005829">
    <property type="term" value="C:cytosol"/>
    <property type="evidence" value="ECO:0007669"/>
    <property type="project" value="TreeGrafter"/>
</dbReference>
<dbReference type="NCBIfam" id="TIGR00674">
    <property type="entry name" value="dapA"/>
    <property type="match status" value="1"/>
</dbReference>
<dbReference type="Gene3D" id="3.20.20.70">
    <property type="entry name" value="Aldolase class I"/>
    <property type="match status" value="1"/>
</dbReference>
<accession>A0A5C6QJM8</accession>
<evidence type="ECO:0000256" key="1">
    <source>
        <dbReference type="ARBA" id="ARBA00003294"/>
    </source>
</evidence>
<dbReference type="SMART" id="SM01130">
    <property type="entry name" value="DHDPS"/>
    <property type="match status" value="1"/>
</dbReference>
<dbReference type="InterPro" id="IPR020624">
    <property type="entry name" value="Schiff_base-form_aldolases_CS"/>
</dbReference>
<evidence type="ECO:0000256" key="11">
    <source>
        <dbReference type="ARBA" id="ARBA00047836"/>
    </source>
</evidence>
<evidence type="ECO:0000256" key="10">
    <source>
        <dbReference type="ARBA" id="ARBA00023270"/>
    </source>
</evidence>
<evidence type="ECO:0000256" key="6">
    <source>
        <dbReference type="ARBA" id="ARBA00022605"/>
    </source>
</evidence>
<feature type="active site" description="Proton donor/acceptor" evidence="14">
    <location>
        <position position="149"/>
    </location>
</feature>
<evidence type="ECO:0000313" key="17">
    <source>
        <dbReference type="EMBL" id="TWX69396.1"/>
    </source>
</evidence>
<keyword evidence="8" id="KW-0457">Lysine biosynthesis</keyword>
<comment type="function">
    <text evidence="1">Catalyzes the condensation of (S)-aspartate-beta-semialdehyde [(S)-ASA] and pyruvate to 4-hydroxy-tetrahydrodipicolinate (HTPA).</text>
</comment>
<keyword evidence="7" id="KW-0220">Diaminopimelate biosynthesis</keyword>
<evidence type="ECO:0000256" key="4">
    <source>
        <dbReference type="ARBA" id="ARBA00012086"/>
    </source>
</evidence>
<dbReference type="PROSITE" id="PS00665">
    <property type="entry name" value="DHDPS_1"/>
    <property type="match status" value="1"/>
</dbReference>
<protein>
    <recommendedName>
        <fullName evidence="4 12">4-hydroxy-tetrahydrodipicolinate synthase</fullName>
        <ecNumber evidence="4 12">4.3.3.7</ecNumber>
    </recommendedName>
</protein>
<feature type="active site" description="Schiff-base intermediate with substrate" evidence="14">
    <location>
        <position position="177"/>
    </location>
</feature>
<keyword evidence="6" id="KW-0028">Amino-acid biosynthesis</keyword>
<evidence type="ECO:0000313" key="18">
    <source>
        <dbReference type="Proteomes" id="UP000321525"/>
    </source>
</evidence>
<keyword evidence="5" id="KW-0963">Cytoplasm</keyword>
<evidence type="ECO:0000256" key="2">
    <source>
        <dbReference type="ARBA" id="ARBA00005120"/>
    </source>
</evidence>
<evidence type="ECO:0000256" key="5">
    <source>
        <dbReference type="ARBA" id="ARBA00022490"/>
    </source>
</evidence>
<dbReference type="GO" id="GO:0008840">
    <property type="term" value="F:4-hydroxy-tetrahydrodipicolinate synthase activity"/>
    <property type="evidence" value="ECO:0007669"/>
    <property type="project" value="UniProtKB-UniRule"/>
</dbReference>
<evidence type="ECO:0000256" key="15">
    <source>
        <dbReference type="PIRSR" id="PIRSR001365-2"/>
    </source>
</evidence>
<evidence type="ECO:0000256" key="7">
    <source>
        <dbReference type="ARBA" id="ARBA00022915"/>
    </source>
</evidence>
<dbReference type="OrthoDB" id="9782828at2"/>
<keyword evidence="18" id="KW-1185">Reference proteome</keyword>
<dbReference type="InterPro" id="IPR013785">
    <property type="entry name" value="Aldolase_TIM"/>
</dbReference>
<evidence type="ECO:0000313" key="19">
    <source>
        <dbReference type="Proteomes" id="UP000321917"/>
    </source>
</evidence>
<organism evidence="17 19">
    <name type="scientific">Colwellia hornerae</name>
    <dbReference type="NCBI Taxonomy" id="89402"/>
    <lineage>
        <taxon>Bacteria</taxon>
        <taxon>Pseudomonadati</taxon>
        <taxon>Pseudomonadota</taxon>
        <taxon>Gammaproteobacteria</taxon>
        <taxon>Alteromonadales</taxon>
        <taxon>Colwelliaceae</taxon>
        <taxon>Colwellia</taxon>
    </lineage>
</organism>
<dbReference type="Proteomes" id="UP000321525">
    <property type="component" value="Unassembled WGS sequence"/>
</dbReference>
<keyword evidence="9 13" id="KW-0456">Lyase</keyword>
<dbReference type="InterPro" id="IPR002220">
    <property type="entry name" value="DapA-like"/>
</dbReference>
<reference evidence="17 19" key="1">
    <citation type="submission" date="2019-07" db="EMBL/GenBank/DDBJ databases">
        <title>Genomes of sea-ice associated Colwellia species.</title>
        <authorList>
            <person name="Bowman J.P."/>
        </authorList>
    </citation>
    <scope>NUCLEOTIDE SEQUENCE [LARGE SCALE GENOMIC DNA]</scope>
    <source>
        <strain evidence="16 18">ACAM 607</strain>
        <strain evidence="17 19">IC036</strain>
    </source>
</reference>
<evidence type="ECO:0000256" key="8">
    <source>
        <dbReference type="ARBA" id="ARBA00023154"/>
    </source>
</evidence>
<dbReference type="AlphaFoldDB" id="A0A5C6QJM8"/>
<comment type="caution">
    <text evidence="17">The sequence shown here is derived from an EMBL/GenBank/DDBJ whole genome shotgun (WGS) entry which is preliminary data.</text>
</comment>
<gene>
    <name evidence="16" type="ORF">ESZ26_09545</name>
    <name evidence="17" type="ORF">ESZ27_05545</name>
</gene>
<feature type="binding site" evidence="15">
    <location>
        <position position="218"/>
    </location>
    <ligand>
        <name>pyruvate</name>
        <dbReference type="ChEBI" id="CHEBI:15361"/>
    </ligand>
</feature>
<evidence type="ECO:0000256" key="14">
    <source>
        <dbReference type="PIRSR" id="PIRSR001365-1"/>
    </source>
</evidence>
<dbReference type="EC" id="4.3.3.7" evidence="4 12"/>
<dbReference type="PANTHER" id="PTHR12128:SF66">
    <property type="entry name" value="4-HYDROXY-2-OXOGLUTARATE ALDOLASE, MITOCHONDRIAL"/>
    <property type="match status" value="1"/>
</dbReference>
<dbReference type="InterPro" id="IPR005263">
    <property type="entry name" value="DapA"/>
</dbReference>